<feature type="region of interest" description="Disordered" evidence="8">
    <location>
        <begin position="700"/>
        <end position="726"/>
    </location>
</feature>
<accession>A0AA35M9N1</accession>
<dbReference type="Proteomes" id="UP001160390">
    <property type="component" value="Unassembled WGS sequence"/>
</dbReference>
<keyword evidence="11" id="KW-1185">Reference proteome</keyword>
<evidence type="ECO:0000313" key="10">
    <source>
        <dbReference type="EMBL" id="CAI6093116.1"/>
    </source>
</evidence>
<comment type="caution">
    <text evidence="10">The sequence shown here is derived from an EMBL/GenBank/DDBJ whole genome shotgun (WGS) entry which is preliminary data.</text>
</comment>
<evidence type="ECO:0000256" key="4">
    <source>
        <dbReference type="ARBA" id="ARBA00007920"/>
    </source>
</evidence>
<feature type="domain" description="Ubiquitin-like" evidence="9">
    <location>
        <begin position="836"/>
        <end position="874"/>
    </location>
</feature>
<gene>
    <name evidence="10" type="ORF">CCHLO57077_00000146</name>
</gene>
<dbReference type="InterPro" id="IPR029071">
    <property type="entry name" value="Ubiquitin-like_domsf"/>
</dbReference>
<proteinExistence type="inferred from homology"/>
<keyword evidence="6" id="KW-0496">Mitochondrion</keyword>
<protein>
    <recommendedName>
        <fullName evidence="9">Ubiquitin-like domain-containing protein</fullName>
    </recommendedName>
</protein>
<feature type="compositionally biased region" description="Acidic residues" evidence="8">
    <location>
        <begin position="985"/>
        <end position="1004"/>
    </location>
</feature>
<dbReference type="SUPFAM" id="SSF54236">
    <property type="entry name" value="Ubiquitin-like"/>
    <property type="match status" value="1"/>
</dbReference>
<feature type="region of interest" description="Disordered" evidence="8">
    <location>
        <begin position="877"/>
        <end position="908"/>
    </location>
</feature>
<dbReference type="GO" id="GO:0005783">
    <property type="term" value="C:endoplasmic reticulum"/>
    <property type="evidence" value="ECO:0007669"/>
    <property type="project" value="UniProtKB-SubCell"/>
</dbReference>
<evidence type="ECO:0000259" key="9">
    <source>
        <dbReference type="PROSITE" id="PS50053"/>
    </source>
</evidence>
<dbReference type="SUPFAM" id="SSF53474">
    <property type="entry name" value="alpha/beta-Hydrolases"/>
    <property type="match status" value="1"/>
</dbReference>
<evidence type="ECO:0000256" key="6">
    <source>
        <dbReference type="ARBA" id="ARBA00023128"/>
    </source>
</evidence>
<evidence type="ECO:0000256" key="8">
    <source>
        <dbReference type="SAM" id="MobiDB-lite"/>
    </source>
</evidence>
<feature type="compositionally biased region" description="Polar residues" evidence="8">
    <location>
        <begin position="950"/>
        <end position="959"/>
    </location>
</feature>
<dbReference type="InterPro" id="IPR052374">
    <property type="entry name" value="SERAC1"/>
</dbReference>
<dbReference type="Gene3D" id="3.40.50.1820">
    <property type="entry name" value="alpha/beta hydrolase"/>
    <property type="match status" value="1"/>
</dbReference>
<dbReference type="InterPro" id="IPR000626">
    <property type="entry name" value="Ubiquitin-like_dom"/>
</dbReference>
<dbReference type="GO" id="GO:0016020">
    <property type="term" value="C:membrane"/>
    <property type="evidence" value="ECO:0007669"/>
    <property type="project" value="UniProtKB-SubCell"/>
</dbReference>
<dbReference type="AlphaFoldDB" id="A0AA35M9N1"/>
<organism evidence="10 11">
    <name type="scientific">Clonostachys chloroleuca</name>
    <dbReference type="NCBI Taxonomy" id="1926264"/>
    <lineage>
        <taxon>Eukaryota</taxon>
        <taxon>Fungi</taxon>
        <taxon>Dikarya</taxon>
        <taxon>Ascomycota</taxon>
        <taxon>Pezizomycotina</taxon>
        <taxon>Sordariomycetes</taxon>
        <taxon>Hypocreomycetidae</taxon>
        <taxon>Hypocreales</taxon>
        <taxon>Bionectriaceae</taxon>
        <taxon>Clonostachys</taxon>
    </lineage>
</organism>
<feature type="compositionally biased region" description="Basic and acidic residues" evidence="8">
    <location>
        <begin position="891"/>
        <end position="900"/>
    </location>
</feature>
<dbReference type="Pfam" id="PF05057">
    <property type="entry name" value="DUF676"/>
    <property type="match status" value="1"/>
</dbReference>
<dbReference type="InterPro" id="IPR007751">
    <property type="entry name" value="DUF676_lipase-like"/>
</dbReference>
<name>A0AA35M9N1_9HYPO</name>
<feature type="region of interest" description="Disordered" evidence="8">
    <location>
        <begin position="932"/>
        <end position="1040"/>
    </location>
</feature>
<dbReference type="Gene3D" id="3.10.20.90">
    <property type="entry name" value="Phosphatidylinositol 3-kinase Catalytic Subunit, Chain A, domain 1"/>
    <property type="match status" value="1"/>
</dbReference>
<evidence type="ECO:0000256" key="5">
    <source>
        <dbReference type="ARBA" id="ARBA00022824"/>
    </source>
</evidence>
<evidence type="ECO:0000256" key="2">
    <source>
        <dbReference type="ARBA" id="ARBA00004240"/>
    </source>
</evidence>
<evidence type="ECO:0000256" key="3">
    <source>
        <dbReference type="ARBA" id="ARBA00004370"/>
    </source>
</evidence>
<dbReference type="GO" id="GO:0005739">
    <property type="term" value="C:mitochondrion"/>
    <property type="evidence" value="ECO:0007669"/>
    <property type="project" value="UniProtKB-SubCell"/>
</dbReference>
<keyword evidence="7" id="KW-0472">Membrane</keyword>
<dbReference type="CDD" id="cd17039">
    <property type="entry name" value="Ubl_ubiquitin_like"/>
    <property type="match status" value="1"/>
</dbReference>
<dbReference type="PANTHER" id="PTHR48182:SF2">
    <property type="entry name" value="PROTEIN SERAC1"/>
    <property type="match status" value="1"/>
</dbReference>
<feature type="compositionally biased region" description="Polar residues" evidence="8">
    <location>
        <begin position="41"/>
        <end position="53"/>
    </location>
</feature>
<dbReference type="InterPro" id="IPR029058">
    <property type="entry name" value="AB_hydrolase_fold"/>
</dbReference>
<comment type="similarity">
    <text evidence="4">Belongs to the putative lipase ROG1 family.</text>
</comment>
<reference evidence="10" key="1">
    <citation type="submission" date="2023-01" db="EMBL/GenBank/DDBJ databases">
        <authorList>
            <person name="Piombo E."/>
        </authorList>
    </citation>
    <scope>NUCLEOTIDE SEQUENCE</scope>
</reference>
<evidence type="ECO:0000313" key="11">
    <source>
        <dbReference type="Proteomes" id="UP001160390"/>
    </source>
</evidence>
<comment type="subcellular location">
    <subcellularLocation>
        <location evidence="2">Endoplasmic reticulum</location>
    </subcellularLocation>
    <subcellularLocation>
        <location evidence="3">Membrane</location>
    </subcellularLocation>
    <subcellularLocation>
        <location evidence="1">Mitochondrion</location>
    </subcellularLocation>
</comment>
<dbReference type="PANTHER" id="PTHR48182">
    <property type="entry name" value="PROTEIN SERAC1"/>
    <property type="match status" value="1"/>
</dbReference>
<evidence type="ECO:0000256" key="1">
    <source>
        <dbReference type="ARBA" id="ARBA00004173"/>
    </source>
</evidence>
<evidence type="ECO:0000256" key="7">
    <source>
        <dbReference type="ARBA" id="ARBA00023136"/>
    </source>
</evidence>
<dbReference type="EMBL" id="CABFNP030001245">
    <property type="protein sequence ID" value="CAI6093116.1"/>
    <property type="molecule type" value="Genomic_DNA"/>
</dbReference>
<sequence length="1040" mass="115321">MTLSFTDIFRGRSRRVAKDLEPHTRSRQTSASSRDRANLPPTENSTRPPSSCSIVPPVFETGKIGLFITHPADHSGSIEAQADADIVAVHGLGGSINRTWGETRSSLERLLPGSLPSSRFLVYGYDSALAFSKPSSGLDNCATDLLLRLRAIRKRTQAGKRPLIFIAHDLGGVIVKKALILAEDDPQKYWNITKYVKGIVFIGTPHRDSVEEPLANILQHLASQARLRQGMRDSIVRNLNQNIELISDTSRRFLPLTPCLSIVSFYQEHAEASVMVPKFAATLGIIDEKTHSRHSERHDEMCHFSSSQSPEYLHLTDAVKHIIIEEEASHDSGLLGLDLLPTRHSSLRRRGSRLMNRLSKKLSESTLKISAENPGRFLHFYRDGESSRPPSAAVSTRSAANPEITVRFNGLRRLSMDTESDETFTEVLQLPKTTLIKDLGGILRARIPDIDLTGGCRDIKRYKHIDPAQVDSEWARFEAFGHEVKVTWLDVFTTPVIVTEGSSCYDKSRGLKINHRQTISSYLSQLYPSPVEARIDAVHADGTRQPFTLGTPSSSIVAGQNGTPDLRISLRRKIGNGERDRLADLPFGLQRFPIFDVKPFRDRLPASVVAQGGAFVPVNSEIETVKLGFQCNASKRFLIRFLVKGEGAVAGELAVSDQGLDVISWDKNISHDGSALIPDPDWFSTEQAVPEITCSSFNDERDSGFSSQDSEEDSISQDKVEQQKPNQVHLQIIPKLDVGYHYACTTRNIAKQELSGNGKFVPERSQKIFTTYLPDVPSGTRQLDVLKTPEEQGLYIGDSIHGAHIQLVQREVLEPVTAIFMYQGKMYTTDDRCFLIISLKQYIQEQFGIPIEDQRIANGYKELKDGDTISSENVYQVSTTSDGGELPPKSTDLEAAHEHGSQINPNDMRSWDIANSKIVTLSLLDPDTFTETTGLELPEIPGTKPKAAPSASSHYTSSAGFPPSSGYEKWLQWRDWGEPDPWAETSDDETEPDDETSSEEDGDIDAPPAKPEPLLGPPLMVKDIDDSTPPLNYESPITVL</sequence>
<feature type="region of interest" description="Disordered" evidence="8">
    <location>
        <begin position="16"/>
        <end position="54"/>
    </location>
</feature>
<dbReference type="PROSITE" id="PS50053">
    <property type="entry name" value="UBIQUITIN_2"/>
    <property type="match status" value="1"/>
</dbReference>
<keyword evidence="5" id="KW-0256">Endoplasmic reticulum</keyword>